<accession>A0A9N8E868</accession>
<name>A0A9N8E868_9STRA</name>
<organism evidence="2 3">
    <name type="scientific">Seminavis robusta</name>
    <dbReference type="NCBI Taxonomy" id="568900"/>
    <lineage>
        <taxon>Eukaryota</taxon>
        <taxon>Sar</taxon>
        <taxon>Stramenopiles</taxon>
        <taxon>Ochrophyta</taxon>
        <taxon>Bacillariophyta</taxon>
        <taxon>Bacillariophyceae</taxon>
        <taxon>Bacillariophycidae</taxon>
        <taxon>Naviculales</taxon>
        <taxon>Naviculaceae</taxon>
        <taxon>Seminavis</taxon>
    </lineage>
</organism>
<dbReference type="Proteomes" id="UP001153069">
    <property type="component" value="Unassembled WGS sequence"/>
</dbReference>
<evidence type="ECO:0000313" key="2">
    <source>
        <dbReference type="EMBL" id="CAB9514454.1"/>
    </source>
</evidence>
<comment type="caution">
    <text evidence="2">The sequence shown here is derived from an EMBL/GenBank/DDBJ whole genome shotgun (WGS) entry which is preliminary data.</text>
</comment>
<dbReference type="AlphaFoldDB" id="A0A9N8E868"/>
<dbReference type="OrthoDB" id="51780at2759"/>
<sequence length="314" mass="35623">MRLPTTVSSTTKARLSSTRQCRIRYGLVASLATIAALGAVLTSYEEDIHLISRQAAAILPPTAALFGDDSLQDCPQYGTTILSSTASDNDKLVIDKKAIRAQSKDKLNQLKQFTLPDYEQYMMAPPGKEHYTLWHYLTQTYHKDCRHVVDIGTRYAASALALGAAGAKVRTFDIPTSKERSLAFRQKSEQEWQQQLQEQHAVNIEFYNLDLLQISDEEFSQHMATWLIVLDTFHQPYTVPFEREFLKRLVNSLTPYKGLVLLDDINLNDEMRQWWKEVKDNADLWGFRAYDLTSVGHVSGTGLLDFSGKVVIVE</sequence>
<keyword evidence="1" id="KW-0472">Membrane</keyword>
<dbReference type="EMBL" id="CAICTM010000653">
    <property type="protein sequence ID" value="CAB9514454.1"/>
    <property type="molecule type" value="Genomic_DNA"/>
</dbReference>
<dbReference type="Gene3D" id="3.40.50.150">
    <property type="entry name" value="Vaccinia Virus protein VP39"/>
    <property type="match status" value="1"/>
</dbReference>
<keyword evidence="1" id="KW-0812">Transmembrane</keyword>
<dbReference type="InterPro" id="IPR029063">
    <property type="entry name" value="SAM-dependent_MTases_sf"/>
</dbReference>
<dbReference type="SUPFAM" id="SSF53335">
    <property type="entry name" value="S-adenosyl-L-methionine-dependent methyltransferases"/>
    <property type="match status" value="1"/>
</dbReference>
<keyword evidence="1" id="KW-1133">Transmembrane helix</keyword>
<feature type="transmembrane region" description="Helical" evidence="1">
    <location>
        <begin position="21"/>
        <end position="44"/>
    </location>
</feature>
<evidence type="ECO:0000256" key="1">
    <source>
        <dbReference type="SAM" id="Phobius"/>
    </source>
</evidence>
<gene>
    <name evidence="2" type="ORF">SEMRO_654_G182090.1</name>
</gene>
<protein>
    <submittedName>
        <fullName evidence="2">Uncharacterized protein</fullName>
    </submittedName>
</protein>
<reference evidence="2" key="1">
    <citation type="submission" date="2020-06" db="EMBL/GenBank/DDBJ databases">
        <authorList>
            <consortium name="Plant Systems Biology data submission"/>
        </authorList>
    </citation>
    <scope>NUCLEOTIDE SEQUENCE</scope>
    <source>
        <strain evidence="2">D6</strain>
    </source>
</reference>
<proteinExistence type="predicted"/>
<keyword evidence="3" id="KW-1185">Reference proteome</keyword>
<evidence type="ECO:0000313" key="3">
    <source>
        <dbReference type="Proteomes" id="UP001153069"/>
    </source>
</evidence>